<feature type="domain" description="UCH catalytic" evidence="9">
    <location>
        <begin position="15"/>
        <end position="249"/>
    </location>
</feature>
<evidence type="ECO:0000313" key="11">
    <source>
        <dbReference type="Proteomes" id="UP000800092"/>
    </source>
</evidence>
<dbReference type="Pfam" id="PF01088">
    <property type="entry name" value="Peptidase_C12"/>
    <property type="match status" value="1"/>
</dbReference>
<keyword evidence="4 8" id="KW-0833">Ubl conjugation pathway</keyword>
<dbReference type="GO" id="GO:0005737">
    <property type="term" value="C:cytoplasm"/>
    <property type="evidence" value="ECO:0007669"/>
    <property type="project" value="TreeGrafter"/>
</dbReference>
<proteinExistence type="inferred from homology"/>
<comment type="similarity">
    <text evidence="2 7 8">Belongs to the peptidase C12 family.</text>
</comment>
<sequence length="252" mass="26683">MAETDGIKLAPDRKFFVPLENNPEVLTHLLRTLGTRPTLTFHDVYSLDASSGLLDFIPRPVHALILIVPAHIYHPARDAEDAQLTPYAGSGPNEPVLWFRQTIGHACGTMAALHAVSNGAARHHVTPGSPLDGILKDAVPLTPEPRAQLLYDSRPLEDAHAAAAALGDSMAPARSDPNGNHFIALVKGDDGNLWELNGGMRGPVCRGALGNGEDALSERALDLGVRPFLKIAEGMGEGEIGLSIVALAEAEA</sequence>
<evidence type="ECO:0000256" key="1">
    <source>
        <dbReference type="ARBA" id="ARBA00000707"/>
    </source>
</evidence>
<organism evidence="10 11">
    <name type="scientific">Viridothelium virens</name>
    <name type="common">Speckled blister lichen</name>
    <name type="synonym">Trypethelium virens</name>
    <dbReference type="NCBI Taxonomy" id="1048519"/>
    <lineage>
        <taxon>Eukaryota</taxon>
        <taxon>Fungi</taxon>
        <taxon>Dikarya</taxon>
        <taxon>Ascomycota</taxon>
        <taxon>Pezizomycotina</taxon>
        <taxon>Dothideomycetes</taxon>
        <taxon>Dothideomycetes incertae sedis</taxon>
        <taxon>Trypetheliales</taxon>
        <taxon>Trypetheliaceae</taxon>
        <taxon>Viridothelium</taxon>
    </lineage>
</organism>
<protein>
    <recommendedName>
        <fullName evidence="8">Ubiquitin carboxyl-terminal hydrolase</fullName>
        <ecNumber evidence="8">3.4.19.12</ecNumber>
    </recommendedName>
</protein>
<dbReference type="InterPro" id="IPR036959">
    <property type="entry name" value="Peptidase_C12_UCH_sf"/>
</dbReference>
<dbReference type="PRINTS" id="PR00707">
    <property type="entry name" value="UBCTHYDRLASE"/>
</dbReference>
<evidence type="ECO:0000256" key="2">
    <source>
        <dbReference type="ARBA" id="ARBA00009326"/>
    </source>
</evidence>
<keyword evidence="11" id="KW-1185">Reference proteome</keyword>
<dbReference type="OrthoDB" id="427186at2759"/>
<dbReference type="PANTHER" id="PTHR10589:SF17">
    <property type="entry name" value="UBIQUITIN CARBOXYL-TERMINAL HYDROLASE"/>
    <property type="match status" value="1"/>
</dbReference>
<keyword evidence="3 8" id="KW-0645">Protease</keyword>
<dbReference type="AlphaFoldDB" id="A0A6A6H5I2"/>
<dbReference type="InterPro" id="IPR038765">
    <property type="entry name" value="Papain-like_cys_pep_sf"/>
</dbReference>
<dbReference type="InterPro" id="IPR001578">
    <property type="entry name" value="Peptidase_C12_UCH"/>
</dbReference>
<evidence type="ECO:0000256" key="5">
    <source>
        <dbReference type="ARBA" id="ARBA00022801"/>
    </source>
</evidence>
<evidence type="ECO:0000259" key="9">
    <source>
        <dbReference type="PROSITE" id="PS52048"/>
    </source>
</evidence>
<evidence type="ECO:0000256" key="6">
    <source>
        <dbReference type="ARBA" id="ARBA00022807"/>
    </source>
</evidence>
<dbReference type="EMBL" id="ML991807">
    <property type="protein sequence ID" value="KAF2233354.1"/>
    <property type="molecule type" value="Genomic_DNA"/>
</dbReference>
<keyword evidence="6 8" id="KW-0788">Thiol protease</keyword>
<evidence type="ECO:0000256" key="4">
    <source>
        <dbReference type="ARBA" id="ARBA00022786"/>
    </source>
</evidence>
<dbReference type="Gene3D" id="3.40.532.10">
    <property type="entry name" value="Peptidase C12, ubiquitin carboxyl-terminal hydrolase"/>
    <property type="match status" value="1"/>
</dbReference>
<accession>A0A6A6H5I2</accession>
<gene>
    <name evidence="10" type="ORF">EV356DRAFT_207566</name>
</gene>
<evidence type="ECO:0000256" key="3">
    <source>
        <dbReference type="ARBA" id="ARBA00022670"/>
    </source>
</evidence>
<dbReference type="GO" id="GO:0004843">
    <property type="term" value="F:cysteine-type deubiquitinase activity"/>
    <property type="evidence" value="ECO:0007669"/>
    <property type="project" value="UniProtKB-EC"/>
</dbReference>
<reference evidence="10" key="1">
    <citation type="journal article" date="2020" name="Stud. Mycol.">
        <title>101 Dothideomycetes genomes: a test case for predicting lifestyles and emergence of pathogens.</title>
        <authorList>
            <person name="Haridas S."/>
            <person name="Albert R."/>
            <person name="Binder M."/>
            <person name="Bloem J."/>
            <person name="Labutti K."/>
            <person name="Salamov A."/>
            <person name="Andreopoulos B."/>
            <person name="Baker S."/>
            <person name="Barry K."/>
            <person name="Bills G."/>
            <person name="Bluhm B."/>
            <person name="Cannon C."/>
            <person name="Castanera R."/>
            <person name="Culley D."/>
            <person name="Daum C."/>
            <person name="Ezra D."/>
            <person name="Gonzalez J."/>
            <person name="Henrissat B."/>
            <person name="Kuo A."/>
            <person name="Liang C."/>
            <person name="Lipzen A."/>
            <person name="Lutzoni F."/>
            <person name="Magnuson J."/>
            <person name="Mondo S."/>
            <person name="Nolan M."/>
            <person name="Ohm R."/>
            <person name="Pangilinan J."/>
            <person name="Park H.-J."/>
            <person name="Ramirez L."/>
            <person name="Alfaro M."/>
            <person name="Sun H."/>
            <person name="Tritt A."/>
            <person name="Yoshinaga Y."/>
            <person name="Zwiers L.-H."/>
            <person name="Turgeon B."/>
            <person name="Goodwin S."/>
            <person name="Spatafora J."/>
            <person name="Crous P."/>
            <person name="Grigoriev I."/>
        </authorList>
    </citation>
    <scope>NUCLEOTIDE SEQUENCE</scope>
    <source>
        <strain evidence="10">Tuck. ex Michener</strain>
    </source>
</reference>
<dbReference type="SUPFAM" id="SSF54001">
    <property type="entry name" value="Cysteine proteinases"/>
    <property type="match status" value="1"/>
</dbReference>
<dbReference type="PROSITE" id="PS52048">
    <property type="entry name" value="UCH_DOMAIN"/>
    <property type="match status" value="1"/>
</dbReference>
<keyword evidence="5 8" id="KW-0378">Hydrolase</keyword>
<dbReference type="GO" id="GO:0006511">
    <property type="term" value="P:ubiquitin-dependent protein catabolic process"/>
    <property type="evidence" value="ECO:0007669"/>
    <property type="project" value="UniProtKB-UniRule"/>
</dbReference>
<evidence type="ECO:0000256" key="7">
    <source>
        <dbReference type="PROSITE-ProRule" id="PRU01393"/>
    </source>
</evidence>
<comment type="caution">
    <text evidence="7">Lacks conserved residue(s) required for the propagation of feature annotation.</text>
</comment>
<dbReference type="EC" id="3.4.19.12" evidence="8"/>
<comment type="catalytic activity">
    <reaction evidence="1 8">
        <text>Thiol-dependent hydrolysis of ester, thioester, amide, peptide and isopeptide bonds formed by the C-terminal Gly of ubiquitin (a 76-residue protein attached to proteins as an intracellular targeting signal).</text>
        <dbReference type="EC" id="3.4.19.12"/>
    </reaction>
</comment>
<dbReference type="Proteomes" id="UP000800092">
    <property type="component" value="Unassembled WGS sequence"/>
</dbReference>
<dbReference type="PANTHER" id="PTHR10589">
    <property type="entry name" value="UBIQUITIN CARBOXYL-TERMINAL HYDROLASE"/>
    <property type="match status" value="1"/>
</dbReference>
<evidence type="ECO:0000313" key="10">
    <source>
        <dbReference type="EMBL" id="KAF2233354.1"/>
    </source>
</evidence>
<evidence type="ECO:0000256" key="8">
    <source>
        <dbReference type="RuleBase" id="RU361215"/>
    </source>
</evidence>
<dbReference type="GO" id="GO:0016579">
    <property type="term" value="P:protein deubiquitination"/>
    <property type="evidence" value="ECO:0007669"/>
    <property type="project" value="TreeGrafter"/>
</dbReference>
<name>A0A6A6H5I2_VIRVR</name>